<dbReference type="PROSITE" id="PS51257">
    <property type="entry name" value="PROKAR_LIPOPROTEIN"/>
    <property type="match status" value="1"/>
</dbReference>
<sequence length="318" mass="36296">MKKLFIAILFVFVCTLSACSYFESGKIQNVGFLVETDIDANPWTKTGYEGMQDIEDQYQIDVFYKENIQSMQDVRVAVDELVQDGVNLIFGHSNMYGEYFMELSDSYPDVHFVYMNGGEVKSNVTSLNFDGHAMGFFAGMVAGQMSTNNEVGIIAAHSWQPEIEGFYEGVKHVNPMTEIELSYLNDWNNTELALEVYGEMKEAGVDVFYPIGDSFSEPIIKKAEEDRLFAIGYLTNQMKLAPNTVLTSTLQHIDRLYLHVTDLFDKSELQGKIYNFDFQDEFVELGELNDSIPEEFQEKIKNDIERFKDTGNLPNEDN</sequence>
<dbReference type="PANTHER" id="PTHR34296">
    <property type="entry name" value="TRANSCRIPTIONAL ACTIVATOR PROTEIN MED"/>
    <property type="match status" value="1"/>
</dbReference>
<feature type="domain" description="ABC transporter substrate-binding protein PnrA-like" evidence="8">
    <location>
        <begin position="27"/>
        <end position="314"/>
    </location>
</feature>
<proteinExistence type="inferred from homology"/>
<dbReference type="InterPro" id="IPR028082">
    <property type="entry name" value="Peripla_BP_I"/>
</dbReference>
<evidence type="ECO:0000256" key="4">
    <source>
        <dbReference type="ARBA" id="ARBA00022729"/>
    </source>
</evidence>
<organism evidence="9 10">
    <name type="scientific">Oceanobacillus kimchii</name>
    <dbReference type="NCBI Taxonomy" id="746691"/>
    <lineage>
        <taxon>Bacteria</taxon>
        <taxon>Bacillati</taxon>
        <taxon>Bacillota</taxon>
        <taxon>Bacilli</taxon>
        <taxon>Bacillales</taxon>
        <taxon>Bacillaceae</taxon>
        <taxon>Oceanobacillus</taxon>
    </lineage>
</organism>
<evidence type="ECO:0000256" key="3">
    <source>
        <dbReference type="ARBA" id="ARBA00022475"/>
    </source>
</evidence>
<keyword evidence="5" id="KW-0472">Membrane</keyword>
<evidence type="ECO:0000256" key="5">
    <source>
        <dbReference type="ARBA" id="ARBA00023136"/>
    </source>
</evidence>
<dbReference type="InterPro" id="IPR003760">
    <property type="entry name" value="PnrA-like"/>
</dbReference>
<feature type="signal peptide" evidence="7">
    <location>
        <begin position="1"/>
        <end position="18"/>
    </location>
</feature>
<dbReference type="Gene3D" id="3.40.50.2300">
    <property type="match status" value="2"/>
</dbReference>
<evidence type="ECO:0000259" key="8">
    <source>
        <dbReference type="Pfam" id="PF02608"/>
    </source>
</evidence>
<evidence type="ECO:0000256" key="1">
    <source>
        <dbReference type="ARBA" id="ARBA00004193"/>
    </source>
</evidence>
<reference evidence="9 10" key="1">
    <citation type="submission" date="2023-02" db="EMBL/GenBank/DDBJ databases">
        <title>Oceanobacillus kimchii IFOP_LL358 isolated form Alexandrium catenella lab strain.</title>
        <authorList>
            <person name="Gajardo G."/>
            <person name="Ueki S."/>
            <person name="Maruyama F."/>
        </authorList>
    </citation>
    <scope>NUCLEOTIDE SEQUENCE [LARGE SCALE GENOMIC DNA]</scope>
    <source>
        <strain evidence="9 10">IFOP_LL358</strain>
    </source>
</reference>
<dbReference type="SUPFAM" id="SSF53822">
    <property type="entry name" value="Periplasmic binding protein-like I"/>
    <property type="match status" value="1"/>
</dbReference>
<comment type="similarity">
    <text evidence="2">Belongs to the BMP lipoprotein family.</text>
</comment>
<evidence type="ECO:0000256" key="6">
    <source>
        <dbReference type="ARBA" id="ARBA00023288"/>
    </source>
</evidence>
<accession>A0ABQ5TKK7</accession>
<feature type="chain" id="PRO_5046183984" evidence="7">
    <location>
        <begin position="19"/>
        <end position="318"/>
    </location>
</feature>
<keyword evidence="3" id="KW-1003">Cell membrane</keyword>
<dbReference type="EMBL" id="BSKO01000001">
    <property type="protein sequence ID" value="GLO65650.1"/>
    <property type="molecule type" value="Genomic_DNA"/>
</dbReference>
<dbReference type="Proteomes" id="UP001275436">
    <property type="component" value="Unassembled WGS sequence"/>
</dbReference>
<keyword evidence="10" id="KW-1185">Reference proteome</keyword>
<dbReference type="PANTHER" id="PTHR34296:SF2">
    <property type="entry name" value="ABC TRANSPORTER GUANOSINE-BINDING PROTEIN NUPN"/>
    <property type="match status" value="1"/>
</dbReference>
<protein>
    <submittedName>
        <fullName evidence="9">Transcriptional activator protein med</fullName>
    </submittedName>
</protein>
<evidence type="ECO:0000313" key="9">
    <source>
        <dbReference type="EMBL" id="GLO65650.1"/>
    </source>
</evidence>
<dbReference type="Pfam" id="PF02608">
    <property type="entry name" value="Bmp"/>
    <property type="match status" value="1"/>
</dbReference>
<keyword evidence="6" id="KW-0449">Lipoprotein</keyword>
<comment type="subcellular location">
    <subcellularLocation>
        <location evidence="1">Cell membrane</location>
        <topology evidence="1">Lipid-anchor</topology>
    </subcellularLocation>
</comment>
<name>A0ABQ5TKK7_9BACI</name>
<comment type="caution">
    <text evidence="9">The sequence shown here is derived from an EMBL/GenBank/DDBJ whole genome shotgun (WGS) entry which is preliminary data.</text>
</comment>
<evidence type="ECO:0000313" key="10">
    <source>
        <dbReference type="Proteomes" id="UP001275436"/>
    </source>
</evidence>
<dbReference type="InterPro" id="IPR050957">
    <property type="entry name" value="BMP_lipoprotein"/>
</dbReference>
<evidence type="ECO:0000256" key="7">
    <source>
        <dbReference type="SAM" id="SignalP"/>
    </source>
</evidence>
<keyword evidence="4 7" id="KW-0732">Signal</keyword>
<evidence type="ECO:0000256" key="2">
    <source>
        <dbReference type="ARBA" id="ARBA00008610"/>
    </source>
</evidence>
<gene>
    <name evidence="9" type="primary">med</name>
    <name evidence="9" type="ORF">MACH08_14340</name>
</gene>